<accession>A0A212LPW3</accession>
<name>A0A212LPW3_9HYPH</name>
<dbReference type="EMBL" id="FMJD01000013">
    <property type="protein sequence ID" value="SCM79537.1"/>
    <property type="molecule type" value="Genomic_DNA"/>
</dbReference>
<evidence type="ECO:0000313" key="1">
    <source>
        <dbReference type="EMBL" id="SCM79537.1"/>
    </source>
</evidence>
<gene>
    <name evidence="1" type="ORF">KL86PLE_90481</name>
</gene>
<dbReference type="SUPFAM" id="SSF52402">
    <property type="entry name" value="Adenine nucleotide alpha hydrolases-like"/>
    <property type="match status" value="2"/>
</dbReference>
<protein>
    <submittedName>
        <fullName evidence="1">Putative Universal stress protein UspA-like protein</fullName>
    </submittedName>
</protein>
<dbReference type="CDD" id="cd00293">
    <property type="entry name" value="USP-like"/>
    <property type="match status" value="1"/>
</dbReference>
<dbReference type="AlphaFoldDB" id="A0A212LPW3"/>
<dbReference type="Gene3D" id="3.40.50.12370">
    <property type="match status" value="1"/>
</dbReference>
<organism evidence="1">
    <name type="scientific">uncultured Pleomorphomonas sp</name>
    <dbReference type="NCBI Taxonomy" id="442121"/>
    <lineage>
        <taxon>Bacteria</taxon>
        <taxon>Pseudomonadati</taxon>
        <taxon>Pseudomonadota</taxon>
        <taxon>Alphaproteobacteria</taxon>
        <taxon>Hyphomicrobiales</taxon>
        <taxon>Pleomorphomonadaceae</taxon>
        <taxon>Pleomorphomonas</taxon>
        <taxon>environmental samples</taxon>
    </lineage>
</organism>
<reference evidence="1" key="1">
    <citation type="submission" date="2016-08" db="EMBL/GenBank/DDBJ databases">
        <authorList>
            <person name="Seilhamer J.J."/>
        </authorList>
    </citation>
    <scope>NUCLEOTIDE SEQUENCE</scope>
    <source>
        <strain evidence="1">86</strain>
    </source>
</reference>
<dbReference type="RefSeq" id="WP_288198620.1">
    <property type="nucleotide sequence ID" value="NZ_LT608334.1"/>
</dbReference>
<sequence>MNAVAEPKIIVALLPEPETVMPCLDCALAAADGFDAAISAIHVGFNPRFAFVPPEEIAIQQLRELREGTIAARLARTKAVFDAWIAGRAGAPVTWKHDEGDVGALVAAETADADLVVMGNPVRLDGRDAFHATLFWSKRLLLVAPPDPRTDPTAGPPPARTVGRHIVVGWKPGEPVKRAARKALPWLARADKVTVVSVEKPGAASYQTSARAFFAELGIAVDCVELRREAGSVGLQLLASSDRLGGDSLLIGAFKHGALWEAILGGVTRDVLAAARIPVFMMC</sequence>
<proteinExistence type="predicted"/>